<protein>
    <submittedName>
        <fullName evidence="1">Uncharacterized protein</fullName>
    </submittedName>
</protein>
<dbReference type="OrthoDB" id="5376287at2759"/>
<evidence type="ECO:0000313" key="2">
    <source>
        <dbReference type="Proteomes" id="UP000431533"/>
    </source>
</evidence>
<organism evidence="1 2">
    <name type="scientific">Lachnellula hyalina</name>
    <dbReference type="NCBI Taxonomy" id="1316788"/>
    <lineage>
        <taxon>Eukaryota</taxon>
        <taxon>Fungi</taxon>
        <taxon>Dikarya</taxon>
        <taxon>Ascomycota</taxon>
        <taxon>Pezizomycotina</taxon>
        <taxon>Leotiomycetes</taxon>
        <taxon>Helotiales</taxon>
        <taxon>Lachnaceae</taxon>
        <taxon>Lachnellula</taxon>
    </lineage>
</organism>
<proteinExistence type="predicted"/>
<dbReference type="AlphaFoldDB" id="A0A8H8QXG5"/>
<comment type="caution">
    <text evidence="1">The sequence shown here is derived from an EMBL/GenBank/DDBJ whole genome shotgun (WGS) entry which is preliminary data.</text>
</comment>
<dbReference type="Proteomes" id="UP000431533">
    <property type="component" value="Unassembled WGS sequence"/>
</dbReference>
<dbReference type="RefSeq" id="XP_031002323.1">
    <property type="nucleotide sequence ID" value="XM_031153148.1"/>
</dbReference>
<sequence length="335" mass="38319">MFSVRAFTDGASPNQLSRFARLHFAKTLQMLQARLNDSDLTFAISDGTIMVVFFLASAAELMGDFASVENHVRGLEKIVNLRGGVRALNIHNNLQVKVCRADLSYALLSGHQPLFFKTSISWDCFVADRGLIQCSHHPHDVNIHIFLKNNIDGRLHGVFRDLHAFSCISNLAYQTTRKLLPEIYNEVMISILYRLTHLSFDGDPIQEVFRISLLAVSSTLFMQRQFMDNPYAHLLNLYRNALFQLSNLTGVELPVSISLWMTMLLHVVEHREQSPANWLGVWFDRVISHADVKSWPEAREMLRSMVWVDFVHDRVGKFAFEASMIRLGYLAGRDH</sequence>
<dbReference type="GeneID" id="41988426"/>
<dbReference type="PANTHER" id="PTHR37540">
    <property type="entry name" value="TRANSCRIPTION FACTOR (ACR-2), PUTATIVE-RELATED-RELATED"/>
    <property type="match status" value="1"/>
</dbReference>
<evidence type="ECO:0000313" key="1">
    <source>
        <dbReference type="EMBL" id="TVY23535.1"/>
    </source>
</evidence>
<dbReference type="EMBL" id="QGMH01000175">
    <property type="protein sequence ID" value="TVY23535.1"/>
    <property type="molecule type" value="Genomic_DNA"/>
</dbReference>
<keyword evidence="2" id="KW-1185">Reference proteome</keyword>
<gene>
    <name evidence="1" type="ORF">LHYA1_G008228</name>
</gene>
<reference evidence="1 2" key="1">
    <citation type="submission" date="2018-05" db="EMBL/GenBank/DDBJ databases">
        <title>Genome sequencing and assembly of the regulated plant pathogen Lachnellula willkommii and related sister species for the development of diagnostic species identification markers.</title>
        <authorList>
            <person name="Giroux E."/>
            <person name="Bilodeau G."/>
        </authorList>
    </citation>
    <scope>NUCLEOTIDE SEQUENCE [LARGE SCALE GENOMIC DNA]</scope>
    <source>
        <strain evidence="1 2">CBS 185.66</strain>
    </source>
</reference>
<name>A0A8H8QXG5_9HELO</name>
<accession>A0A8H8QXG5</accession>
<dbReference type="PANTHER" id="PTHR37540:SF5">
    <property type="entry name" value="TRANSCRIPTION FACTOR DOMAIN-CONTAINING PROTEIN"/>
    <property type="match status" value="1"/>
</dbReference>